<evidence type="ECO:0000313" key="1">
    <source>
        <dbReference type="EMBL" id="KAF4150021.1"/>
    </source>
</evidence>
<evidence type="ECO:0000313" key="2">
    <source>
        <dbReference type="Proteomes" id="UP000704712"/>
    </source>
</evidence>
<protein>
    <submittedName>
        <fullName evidence="1">Uncharacterized protein</fullName>
    </submittedName>
</protein>
<gene>
    <name evidence="1" type="ORF">GN958_ATG00814</name>
</gene>
<accession>A0A8S9VAZ3</accession>
<dbReference type="AlphaFoldDB" id="A0A8S9VAZ3"/>
<dbReference type="EMBL" id="JAACNO010000103">
    <property type="protein sequence ID" value="KAF4150021.1"/>
    <property type="molecule type" value="Genomic_DNA"/>
</dbReference>
<name>A0A8S9VAZ3_PHYIN</name>
<dbReference type="Proteomes" id="UP000704712">
    <property type="component" value="Unassembled WGS sequence"/>
</dbReference>
<proteinExistence type="predicted"/>
<reference evidence="1" key="1">
    <citation type="submission" date="2020-03" db="EMBL/GenBank/DDBJ databases">
        <title>Hybrid Assembly of Korean Phytophthora infestans isolates.</title>
        <authorList>
            <person name="Prokchorchik M."/>
            <person name="Lee Y."/>
            <person name="Seo J."/>
            <person name="Cho J.-H."/>
            <person name="Park Y.-E."/>
            <person name="Jang D.-C."/>
            <person name="Im J.-S."/>
            <person name="Choi J.-G."/>
            <person name="Park H.-J."/>
            <person name="Lee G.-B."/>
            <person name="Lee Y.-G."/>
            <person name="Hong S.-Y."/>
            <person name="Cho K."/>
            <person name="Sohn K.H."/>
        </authorList>
    </citation>
    <scope>NUCLEOTIDE SEQUENCE</scope>
    <source>
        <strain evidence="1">KR_2_A2</strain>
    </source>
</reference>
<organism evidence="1 2">
    <name type="scientific">Phytophthora infestans</name>
    <name type="common">Potato late blight agent</name>
    <name type="synonym">Botrytis infestans</name>
    <dbReference type="NCBI Taxonomy" id="4787"/>
    <lineage>
        <taxon>Eukaryota</taxon>
        <taxon>Sar</taxon>
        <taxon>Stramenopiles</taxon>
        <taxon>Oomycota</taxon>
        <taxon>Peronosporomycetes</taxon>
        <taxon>Peronosporales</taxon>
        <taxon>Peronosporaceae</taxon>
        <taxon>Phytophthora</taxon>
    </lineage>
</organism>
<feature type="non-terminal residue" evidence="1">
    <location>
        <position position="1"/>
    </location>
</feature>
<comment type="caution">
    <text evidence="1">The sequence shown here is derived from an EMBL/GenBank/DDBJ whole genome shotgun (WGS) entry which is preliminary data.</text>
</comment>
<sequence>LLYGLKQAFAVLNDTIDIQPKRMECMVADADLVCTHERQTLGYNSADRGKGQVYHRFGEGRDRRKAQDQGSRTCSLHSQDLDLPLYGVQDSTYNPTRLTSTKTKPTEPRCYKSYRSLVGSFIYIIACSTRPKKRYCCKIQARSTRILDQGGALPVQRLTPSFGITYRVWQGSELAAYSDAV</sequence>